<evidence type="ECO:0000256" key="1">
    <source>
        <dbReference type="SAM" id="Phobius"/>
    </source>
</evidence>
<evidence type="ECO:0000313" key="2">
    <source>
        <dbReference type="EMBL" id="CAH1433088.1"/>
    </source>
</evidence>
<sequence>MKICVVFNLQVEARYEDDQSSCSSSTSIFHLCSKTQLLFLGCLIFKLKHDMKITKVHILEFMFFINFDFPFLFKNTTLMYGFVFMFFIKFWIYVLDFIFMAGDSSEMTGVSPELTNILETG</sequence>
<evidence type="ECO:0000313" key="3">
    <source>
        <dbReference type="Proteomes" id="UP001157418"/>
    </source>
</evidence>
<keyword evidence="3" id="KW-1185">Reference proteome</keyword>
<dbReference type="AlphaFoldDB" id="A0AAU9MYD8"/>
<proteinExistence type="predicted"/>
<gene>
    <name evidence="2" type="ORF">LVIROSA_LOCUS19696</name>
</gene>
<keyword evidence="1" id="KW-0812">Transmembrane</keyword>
<dbReference type="EMBL" id="CAKMRJ010003334">
    <property type="protein sequence ID" value="CAH1433088.1"/>
    <property type="molecule type" value="Genomic_DNA"/>
</dbReference>
<protein>
    <submittedName>
        <fullName evidence="2">Uncharacterized protein</fullName>
    </submittedName>
</protein>
<keyword evidence="1" id="KW-1133">Transmembrane helix</keyword>
<name>A0AAU9MYD8_9ASTR</name>
<accession>A0AAU9MYD8</accession>
<reference evidence="2 3" key="1">
    <citation type="submission" date="2022-01" db="EMBL/GenBank/DDBJ databases">
        <authorList>
            <person name="Xiong W."/>
            <person name="Schranz E."/>
        </authorList>
    </citation>
    <scope>NUCLEOTIDE SEQUENCE [LARGE SCALE GENOMIC DNA]</scope>
</reference>
<comment type="caution">
    <text evidence="2">The sequence shown here is derived from an EMBL/GenBank/DDBJ whole genome shotgun (WGS) entry which is preliminary data.</text>
</comment>
<feature type="transmembrane region" description="Helical" evidence="1">
    <location>
        <begin position="79"/>
        <end position="99"/>
    </location>
</feature>
<keyword evidence="1" id="KW-0472">Membrane</keyword>
<organism evidence="2 3">
    <name type="scientific">Lactuca virosa</name>
    <dbReference type="NCBI Taxonomy" id="75947"/>
    <lineage>
        <taxon>Eukaryota</taxon>
        <taxon>Viridiplantae</taxon>
        <taxon>Streptophyta</taxon>
        <taxon>Embryophyta</taxon>
        <taxon>Tracheophyta</taxon>
        <taxon>Spermatophyta</taxon>
        <taxon>Magnoliopsida</taxon>
        <taxon>eudicotyledons</taxon>
        <taxon>Gunneridae</taxon>
        <taxon>Pentapetalae</taxon>
        <taxon>asterids</taxon>
        <taxon>campanulids</taxon>
        <taxon>Asterales</taxon>
        <taxon>Asteraceae</taxon>
        <taxon>Cichorioideae</taxon>
        <taxon>Cichorieae</taxon>
        <taxon>Lactucinae</taxon>
        <taxon>Lactuca</taxon>
    </lineage>
</organism>
<dbReference type="Proteomes" id="UP001157418">
    <property type="component" value="Unassembled WGS sequence"/>
</dbReference>